<proteinExistence type="predicted"/>
<comment type="caution">
    <text evidence="2">The sequence shown here is derived from an EMBL/GenBank/DDBJ whole genome shotgun (WGS) entry which is preliminary data.</text>
</comment>
<evidence type="ECO:0000256" key="1">
    <source>
        <dbReference type="SAM" id="MobiDB-lite"/>
    </source>
</evidence>
<evidence type="ECO:0000313" key="2">
    <source>
        <dbReference type="EMBL" id="ROP35144.1"/>
    </source>
</evidence>
<reference evidence="2 3" key="1">
    <citation type="submission" date="2018-11" db="EMBL/GenBank/DDBJ databases">
        <title>Sequencing the genomes of 1000 actinobacteria strains.</title>
        <authorList>
            <person name="Klenk H.-P."/>
        </authorList>
    </citation>
    <scope>NUCLEOTIDE SEQUENCE [LARGE SCALE GENOMIC DNA]</scope>
    <source>
        <strain evidence="2 3">DSM 44231</strain>
    </source>
</reference>
<name>A0A3N1GXZ4_9PSEU</name>
<feature type="region of interest" description="Disordered" evidence="1">
    <location>
        <begin position="1"/>
        <end position="33"/>
    </location>
</feature>
<feature type="region of interest" description="Disordered" evidence="1">
    <location>
        <begin position="53"/>
        <end position="244"/>
    </location>
</feature>
<organism evidence="2 3">
    <name type="scientific">Saccharothrix texasensis</name>
    <dbReference type="NCBI Taxonomy" id="103734"/>
    <lineage>
        <taxon>Bacteria</taxon>
        <taxon>Bacillati</taxon>
        <taxon>Actinomycetota</taxon>
        <taxon>Actinomycetes</taxon>
        <taxon>Pseudonocardiales</taxon>
        <taxon>Pseudonocardiaceae</taxon>
        <taxon>Saccharothrix</taxon>
    </lineage>
</organism>
<feature type="compositionally biased region" description="Basic and acidic residues" evidence="1">
    <location>
        <begin position="135"/>
        <end position="147"/>
    </location>
</feature>
<dbReference type="Proteomes" id="UP000268727">
    <property type="component" value="Unassembled WGS sequence"/>
</dbReference>
<feature type="compositionally biased region" description="Low complexity" evidence="1">
    <location>
        <begin position="220"/>
        <end position="244"/>
    </location>
</feature>
<sequence>MPGRARSRRWRRPGRCPSGPGRAEARGEHRPVQAAVHAAVAPKVVVIARAVMSSVNVRPSDDVGPSRSSSGTDSRAGRVNAMAGAGARSVSRSTSSNCRAVNGDRPVGAEPSTLNAISPRLPPSRIAGASHRGPPRADLHQRRDDRLQPVVGDHQVRDSAGGLRAAPAQRDADVGKPDRGRAVRAVAGHRDHPAEPPVGLDDAHLLRRRAAGDHVRGRSRASSSSSVSSSSRAPVTTVVSSSPLTSLAIASPVAGWSPVIVSRRRPARPTPW</sequence>
<feature type="compositionally biased region" description="Polar residues" evidence="1">
    <location>
        <begin position="90"/>
        <end position="99"/>
    </location>
</feature>
<dbReference type="EMBL" id="RJKM01000001">
    <property type="protein sequence ID" value="ROP35144.1"/>
    <property type="molecule type" value="Genomic_DNA"/>
</dbReference>
<gene>
    <name evidence="2" type="ORF">EDD40_0365</name>
</gene>
<evidence type="ECO:0000313" key="3">
    <source>
        <dbReference type="Proteomes" id="UP000268727"/>
    </source>
</evidence>
<accession>A0A3N1GXZ4</accession>
<feature type="compositionally biased region" description="Basic and acidic residues" evidence="1">
    <location>
        <begin position="170"/>
        <end position="181"/>
    </location>
</feature>
<keyword evidence="3" id="KW-1185">Reference proteome</keyword>
<feature type="compositionally biased region" description="Basic and acidic residues" evidence="1">
    <location>
        <begin position="201"/>
        <end position="216"/>
    </location>
</feature>
<protein>
    <submittedName>
        <fullName evidence="2">Uncharacterized protein</fullName>
    </submittedName>
</protein>
<dbReference type="AlphaFoldDB" id="A0A3N1GXZ4"/>
<feature type="compositionally biased region" description="Basic residues" evidence="1">
    <location>
        <begin position="1"/>
        <end position="14"/>
    </location>
</feature>